<evidence type="ECO:0000313" key="4">
    <source>
        <dbReference type="Proteomes" id="UP000199501"/>
    </source>
</evidence>
<dbReference type="Gene3D" id="3.20.20.190">
    <property type="entry name" value="Phosphatidylinositol (PI) phosphodiesterase"/>
    <property type="match status" value="2"/>
</dbReference>
<evidence type="ECO:0000313" key="3">
    <source>
        <dbReference type="EMBL" id="SDC15479.1"/>
    </source>
</evidence>
<dbReference type="OrthoDB" id="384721at2"/>
<dbReference type="STRING" id="1271860.SAMN05216174_101305"/>
<dbReference type="AlphaFoldDB" id="A0A1G6J9W5"/>
<sequence length="680" mass="74641">MTRSLLARAAAAALTCVLAAPLTAAAAEADHRPHAFDLQAHRGGLGLRVESSLSAFGNALRLGVSTLELDVQITEDGQAVVTHDRKVDARKCRDTTPATPGDAEYPYVGKFVHTLTLAQVRTLDCGSVRLSDRPDQELAPGSRMPLLRDVFALTRRYGATDVRFNIETKVEAGAPHETAPREQFVQITAREIEAAAMGNRVSIQSFDWGALMRMRQIAPRLPLVALTNHDFLQTGKDGASPWLGGLDIDDFHGDPIAAIKTFGATTFSPVHGFPQGGSVQDPAYRPYVTAEMVRHAHRNGIKVVPWTVNDVPTMTKLINDGIDGLITDYPDRLRTLLAQRGFRLPKAYASPFDIQGHRGARAVRPENTLAAFRYALANPDVSTLELDTGITEDGHVVVLHDRTVNASHCVDTAPATPADPEFPYVGKRVHDLTLAQLKTIDCGSKTLPEFPEQVAAPGERIPTLTEVFTAVRASGRPDIRLNIETKVSPTANDTAPYEVFTRKVVTEITRAGFTSRTTLQSFDWRTIILARKLNPSLETVALIWQYGPAECKTLADECSLQAIYGDPTTKSPWTGGLDWWKSQDLAKLVRQSGATTVSANWQVHDPNQSTVDNEDWYLRQNPAYFHAPDVQGLHRKHLKVIPYTVNDEPTMNRVITLGVDGIITDNPDLLVRVAKLHGLR</sequence>
<keyword evidence="1" id="KW-0732">Signal</keyword>
<gene>
    <name evidence="3" type="ORF">SAMN05216174_101305</name>
</gene>
<feature type="signal peptide" evidence="1">
    <location>
        <begin position="1"/>
        <end position="26"/>
    </location>
</feature>
<name>A0A1G6J9W5_9PSEU</name>
<dbReference type="Pfam" id="PF03009">
    <property type="entry name" value="GDPD"/>
    <property type="match status" value="2"/>
</dbReference>
<dbReference type="Proteomes" id="UP000199501">
    <property type="component" value="Unassembled WGS sequence"/>
</dbReference>
<feature type="domain" description="GP-PDE" evidence="2">
    <location>
        <begin position="352"/>
        <end position="674"/>
    </location>
</feature>
<organism evidence="3 4">
    <name type="scientific">Actinokineospora iranica</name>
    <dbReference type="NCBI Taxonomy" id="1271860"/>
    <lineage>
        <taxon>Bacteria</taxon>
        <taxon>Bacillati</taxon>
        <taxon>Actinomycetota</taxon>
        <taxon>Actinomycetes</taxon>
        <taxon>Pseudonocardiales</taxon>
        <taxon>Pseudonocardiaceae</taxon>
        <taxon>Actinokineospora</taxon>
    </lineage>
</organism>
<dbReference type="EMBL" id="FMZZ01000001">
    <property type="protein sequence ID" value="SDC15479.1"/>
    <property type="molecule type" value="Genomic_DNA"/>
</dbReference>
<dbReference type="GO" id="GO:0008081">
    <property type="term" value="F:phosphoric diester hydrolase activity"/>
    <property type="evidence" value="ECO:0007669"/>
    <property type="project" value="InterPro"/>
</dbReference>
<dbReference type="PROSITE" id="PS50007">
    <property type="entry name" value="PIPLC_X_DOMAIN"/>
    <property type="match status" value="1"/>
</dbReference>
<dbReference type="GO" id="GO:0006629">
    <property type="term" value="P:lipid metabolic process"/>
    <property type="evidence" value="ECO:0007669"/>
    <property type="project" value="InterPro"/>
</dbReference>
<evidence type="ECO:0000256" key="1">
    <source>
        <dbReference type="SAM" id="SignalP"/>
    </source>
</evidence>
<dbReference type="InterPro" id="IPR017946">
    <property type="entry name" value="PLC-like_Pdiesterase_TIM-brl"/>
</dbReference>
<feature type="chain" id="PRO_5011539990" evidence="1">
    <location>
        <begin position="27"/>
        <end position="680"/>
    </location>
</feature>
<protein>
    <submittedName>
        <fullName evidence="3">Glycerophosphoryl diester phosphodiesterase</fullName>
    </submittedName>
</protein>
<reference evidence="4" key="1">
    <citation type="submission" date="2016-10" db="EMBL/GenBank/DDBJ databases">
        <authorList>
            <person name="Varghese N."/>
            <person name="Submissions S."/>
        </authorList>
    </citation>
    <scope>NUCLEOTIDE SEQUENCE [LARGE SCALE GENOMIC DNA]</scope>
    <source>
        <strain evidence="4">IBRC-M 10403</strain>
    </source>
</reference>
<dbReference type="PANTHER" id="PTHR46211:SF14">
    <property type="entry name" value="GLYCEROPHOSPHODIESTER PHOSPHODIESTERASE"/>
    <property type="match status" value="1"/>
</dbReference>
<keyword evidence="4" id="KW-1185">Reference proteome</keyword>
<accession>A0A1G6J9W5</accession>
<evidence type="ECO:0000259" key="2">
    <source>
        <dbReference type="PROSITE" id="PS51704"/>
    </source>
</evidence>
<dbReference type="PROSITE" id="PS51704">
    <property type="entry name" value="GP_PDE"/>
    <property type="match status" value="2"/>
</dbReference>
<dbReference type="InterPro" id="IPR030395">
    <property type="entry name" value="GP_PDE_dom"/>
</dbReference>
<feature type="domain" description="GP-PDE" evidence="2">
    <location>
        <begin position="36"/>
        <end position="337"/>
    </location>
</feature>
<proteinExistence type="predicted"/>
<dbReference type="SUPFAM" id="SSF51695">
    <property type="entry name" value="PLC-like phosphodiesterases"/>
    <property type="match status" value="2"/>
</dbReference>
<dbReference type="PANTHER" id="PTHR46211">
    <property type="entry name" value="GLYCEROPHOSPHORYL DIESTER PHOSPHODIESTERASE"/>
    <property type="match status" value="1"/>
</dbReference>